<accession>A0A1H5IA98</accession>
<reference evidence="3" key="1">
    <citation type="submission" date="2016-10" db="EMBL/GenBank/DDBJ databases">
        <authorList>
            <person name="Varghese N."/>
            <person name="Submissions S."/>
        </authorList>
    </citation>
    <scope>NUCLEOTIDE SEQUENCE [LARGE SCALE GENOMIC DNA]</scope>
    <source>
        <strain evidence="3">DSM 12111</strain>
    </source>
</reference>
<dbReference type="NCBIfam" id="NF005126">
    <property type="entry name" value="PRK06563.1"/>
    <property type="match status" value="1"/>
</dbReference>
<name>A0A1H5IA98_PSEAG</name>
<dbReference type="Pfam" id="PF00378">
    <property type="entry name" value="ECH_1"/>
    <property type="match status" value="1"/>
</dbReference>
<dbReference type="OrthoDB" id="9807606at2"/>
<dbReference type="Gene3D" id="3.90.226.10">
    <property type="entry name" value="2-enoyl-CoA Hydratase, Chain A, domain 1"/>
    <property type="match status" value="1"/>
</dbReference>
<dbReference type="EMBL" id="FNSC01000001">
    <property type="protein sequence ID" value="SEE36418.1"/>
    <property type="molecule type" value="Genomic_DNA"/>
</dbReference>
<evidence type="ECO:0000313" key="2">
    <source>
        <dbReference type="EMBL" id="SEE36418.1"/>
    </source>
</evidence>
<comment type="similarity">
    <text evidence="1">Belongs to the enoyl-CoA hydratase/isomerase family.</text>
</comment>
<protein>
    <submittedName>
        <fullName evidence="2">Enoyl-CoA hydratase/carnithine racemase</fullName>
    </submittedName>
</protein>
<sequence length="274" mass="29866">MTQSTSGRVSREKRGQIMLIGLDRASKRNAFDMPMLDDMCLAYGEFERDSEARVALVFAHGEHFTAGLDLANVAAQFAAGWKIPEGGCDPWGVFGGPRVSKPVIVAAQGYCYTIGIELMLASDINLCASNTRFAQMEVQRGIFPFGGATLRMHQTAGWGNAMRWLLTGDEFDAHEAYRLGFIQQVVASEELLPKALWLAERIAAQAPLGVQATLASARQAVVEGPAAAAANLHPTVTRLMASEDAQEGVRAMLERRPGDLQRTLSFIIRELLRT</sequence>
<dbReference type="Gene3D" id="1.10.12.10">
    <property type="entry name" value="Lyase 2-enoyl-coa Hydratase, Chain A, domain 2"/>
    <property type="match status" value="1"/>
</dbReference>
<dbReference type="CDD" id="cd06558">
    <property type="entry name" value="crotonase-like"/>
    <property type="match status" value="1"/>
</dbReference>
<dbReference type="GO" id="GO:0003824">
    <property type="term" value="F:catalytic activity"/>
    <property type="evidence" value="ECO:0007669"/>
    <property type="project" value="UniProtKB-ARBA"/>
</dbReference>
<dbReference type="AlphaFoldDB" id="A0A1H5IA98"/>
<dbReference type="PANTHER" id="PTHR43802">
    <property type="entry name" value="ENOYL-COA HYDRATASE"/>
    <property type="match status" value="1"/>
</dbReference>
<dbReference type="RefSeq" id="WP_090387183.1">
    <property type="nucleotide sequence ID" value="NZ_FNSC01000001.1"/>
</dbReference>
<dbReference type="InterPro" id="IPR001753">
    <property type="entry name" value="Enoyl-CoA_hydra/iso"/>
</dbReference>
<keyword evidence="3" id="KW-1185">Reference proteome</keyword>
<evidence type="ECO:0000313" key="3">
    <source>
        <dbReference type="Proteomes" id="UP000242849"/>
    </source>
</evidence>
<proteinExistence type="inferred from homology"/>
<dbReference type="STRING" id="53406.SAMN05421553_4613"/>
<dbReference type="SUPFAM" id="SSF52096">
    <property type="entry name" value="ClpP/crotonase"/>
    <property type="match status" value="1"/>
</dbReference>
<gene>
    <name evidence="2" type="ORF">SAMN05421553_4613</name>
</gene>
<organism evidence="2 3">
    <name type="scientific">Pseudomonas anguilliseptica</name>
    <dbReference type="NCBI Taxonomy" id="53406"/>
    <lineage>
        <taxon>Bacteria</taxon>
        <taxon>Pseudomonadati</taxon>
        <taxon>Pseudomonadota</taxon>
        <taxon>Gammaproteobacteria</taxon>
        <taxon>Pseudomonadales</taxon>
        <taxon>Pseudomonadaceae</taxon>
        <taxon>Pseudomonas</taxon>
    </lineage>
</organism>
<dbReference type="Proteomes" id="UP000242849">
    <property type="component" value="Unassembled WGS sequence"/>
</dbReference>
<dbReference type="InterPro" id="IPR014748">
    <property type="entry name" value="Enoyl-CoA_hydra_C"/>
</dbReference>
<dbReference type="InterPro" id="IPR029045">
    <property type="entry name" value="ClpP/crotonase-like_dom_sf"/>
</dbReference>
<evidence type="ECO:0000256" key="1">
    <source>
        <dbReference type="ARBA" id="ARBA00005254"/>
    </source>
</evidence>
<dbReference type="PANTHER" id="PTHR43802:SF1">
    <property type="entry name" value="IP11341P-RELATED"/>
    <property type="match status" value="1"/>
</dbReference>